<evidence type="ECO:0000313" key="22">
    <source>
        <dbReference type="Proteomes" id="UP000053820"/>
    </source>
</evidence>
<feature type="transmembrane region" description="Helical" evidence="20">
    <location>
        <begin position="243"/>
        <end position="265"/>
    </location>
</feature>
<dbReference type="SUPFAM" id="SSF103473">
    <property type="entry name" value="MFS general substrate transporter"/>
    <property type="match status" value="1"/>
</dbReference>
<evidence type="ECO:0000256" key="4">
    <source>
        <dbReference type="ARBA" id="ARBA00044881"/>
    </source>
</evidence>
<comment type="catalytic activity">
    <reaction evidence="8">
        <text>L-aspartyl-L-lysine(out) = L-aspartyl-L-lysine(in)</text>
        <dbReference type="Rhea" id="RHEA:79411"/>
        <dbReference type="ChEBI" id="CHEBI:229953"/>
    </reaction>
</comment>
<proteinExistence type="predicted"/>
<comment type="catalytic activity">
    <reaction evidence="2">
        <text>L-lysyl-L-alanine(out) = L-lysyl-L-alanine(in)</text>
        <dbReference type="Rhea" id="RHEA:79399"/>
        <dbReference type="ChEBI" id="CHEBI:229954"/>
    </reaction>
</comment>
<dbReference type="AlphaFoldDB" id="A0A0C9WB55"/>
<comment type="subunit">
    <text evidence="18">Homodimer. Interacts with lysosomal protein GLMP (via lumenal domain); the interaction starts while both proteins are still in the endoplasmic reticulum and is required for stabilization of MFSD1 in lysosomes but has no direct effect on its targeting to lysosomes or transporter activity.</text>
</comment>
<dbReference type="GO" id="GO:0016020">
    <property type="term" value="C:membrane"/>
    <property type="evidence" value="ECO:0007669"/>
    <property type="project" value="UniProtKB-SubCell"/>
</dbReference>
<feature type="compositionally biased region" description="Polar residues" evidence="19">
    <location>
        <begin position="31"/>
        <end position="50"/>
    </location>
</feature>
<evidence type="ECO:0000256" key="9">
    <source>
        <dbReference type="ARBA" id="ARBA00044899"/>
    </source>
</evidence>
<evidence type="ECO:0000256" key="19">
    <source>
        <dbReference type="SAM" id="MobiDB-lite"/>
    </source>
</evidence>
<feature type="transmembrane region" description="Helical" evidence="20">
    <location>
        <begin position="374"/>
        <end position="391"/>
    </location>
</feature>
<comment type="catalytic activity">
    <reaction evidence="4">
        <text>L-alpha-aminoacyl-L-arginine(out) = L-alpha-aminoacyl-L-arginine(in)</text>
        <dbReference type="Rhea" id="RHEA:79367"/>
        <dbReference type="ChEBI" id="CHEBI:229968"/>
    </reaction>
</comment>
<feature type="transmembrane region" description="Helical" evidence="20">
    <location>
        <begin position="341"/>
        <end position="362"/>
    </location>
</feature>
<feature type="transmembrane region" description="Helical" evidence="20">
    <location>
        <begin position="118"/>
        <end position="140"/>
    </location>
</feature>
<comment type="catalytic activity">
    <reaction evidence="6">
        <text>L-lysyl-L-alpha-amino acid(out) = L-lysyl-L-alpha-amino acid(in)</text>
        <dbReference type="Rhea" id="RHEA:79387"/>
        <dbReference type="ChEBI" id="CHEBI:229965"/>
    </reaction>
</comment>
<evidence type="ECO:0000256" key="16">
    <source>
        <dbReference type="ARBA" id="ARBA00045018"/>
    </source>
</evidence>
<evidence type="ECO:0000256" key="7">
    <source>
        <dbReference type="ARBA" id="ARBA00044893"/>
    </source>
</evidence>
<name>A0A0C9WB55_9AGAM</name>
<evidence type="ECO:0000256" key="18">
    <source>
        <dbReference type="ARBA" id="ARBA00046376"/>
    </source>
</evidence>
<comment type="catalytic activity">
    <reaction evidence="14">
        <text>L-lysyl-glycine(out) = L-lysyl-glycine(in)</text>
        <dbReference type="Rhea" id="RHEA:79407"/>
        <dbReference type="ChEBI" id="CHEBI:191202"/>
    </reaction>
</comment>
<feature type="transmembrane region" description="Helical" evidence="20">
    <location>
        <begin position="147"/>
        <end position="166"/>
    </location>
</feature>
<organism evidence="21 22">
    <name type="scientific">Hydnomerulius pinastri MD-312</name>
    <dbReference type="NCBI Taxonomy" id="994086"/>
    <lineage>
        <taxon>Eukaryota</taxon>
        <taxon>Fungi</taxon>
        <taxon>Dikarya</taxon>
        <taxon>Basidiomycota</taxon>
        <taxon>Agaricomycotina</taxon>
        <taxon>Agaricomycetes</taxon>
        <taxon>Agaricomycetidae</taxon>
        <taxon>Boletales</taxon>
        <taxon>Boletales incertae sedis</taxon>
        <taxon>Leucogyrophana</taxon>
    </lineage>
</organism>
<dbReference type="GO" id="GO:0022857">
    <property type="term" value="F:transmembrane transporter activity"/>
    <property type="evidence" value="ECO:0007669"/>
    <property type="project" value="InterPro"/>
</dbReference>
<reference evidence="21 22" key="1">
    <citation type="submission" date="2014-04" db="EMBL/GenBank/DDBJ databases">
        <title>Evolutionary Origins and Diversification of the Mycorrhizal Mutualists.</title>
        <authorList>
            <consortium name="DOE Joint Genome Institute"/>
            <consortium name="Mycorrhizal Genomics Consortium"/>
            <person name="Kohler A."/>
            <person name="Kuo A."/>
            <person name="Nagy L.G."/>
            <person name="Floudas D."/>
            <person name="Copeland A."/>
            <person name="Barry K.W."/>
            <person name="Cichocki N."/>
            <person name="Veneault-Fourrey C."/>
            <person name="LaButti K."/>
            <person name="Lindquist E.A."/>
            <person name="Lipzen A."/>
            <person name="Lundell T."/>
            <person name="Morin E."/>
            <person name="Murat C."/>
            <person name="Riley R."/>
            <person name="Ohm R."/>
            <person name="Sun H."/>
            <person name="Tunlid A."/>
            <person name="Henrissat B."/>
            <person name="Grigoriev I.V."/>
            <person name="Hibbett D.S."/>
            <person name="Martin F."/>
        </authorList>
    </citation>
    <scope>NUCLEOTIDE SEQUENCE [LARGE SCALE GENOMIC DNA]</scope>
    <source>
        <strain evidence="21 22">MD-312</strain>
    </source>
</reference>
<dbReference type="Gene3D" id="1.20.1250.20">
    <property type="entry name" value="MFS general substrate transporter like domains"/>
    <property type="match status" value="2"/>
</dbReference>
<dbReference type="PANTHER" id="PTHR23512:SF12">
    <property type="entry name" value="TRANSPORTER, PUTATIVE (AFU_ORTHOLOGUE AFUA_4G00260)-RELATED"/>
    <property type="match status" value="1"/>
</dbReference>
<comment type="catalytic activity">
    <reaction evidence="11">
        <text>L-arginyl-glycine(out) = L-arginyl-glycine(in)</text>
        <dbReference type="Rhea" id="RHEA:79391"/>
        <dbReference type="ChEBI" id="CHEBI:229955"/>
    </reaction>
</comment>
<protein>
    <recommendedName>
        <fullName evidence="15">Lysosomal dipeptide transporter MFSD1</fullName>
    </recommendedName>
    <alternativeName>
        <fullName evidence="16">Major facilitator superfamily domain-containing protein 1</fullName>
    </alternativeName>
</protein>
<comment type="catalytic activity">
    <reaction evidence="9">
        <text>L-arginyl-L-alpha-amino acid(out) = L-arginyl-L-alpha-amino acid(in)</text>
        <dbReference type="Rhea" id="RHEA:79371"/>
        <dbReference type="ChEBI" id="CHEBI:84315"/>
    </reaction>
</comment>
<evidence type="ECO:0000256" key="12">
    <source>
        <dbReference type="ARBA" id="ARBA00044912"/>
    </source>
</evidence>
<evidence type="ECO:0000256" key="2">
    <source>
        <dbReference type="ARBA" id="ARBA00044876"/>
    </source>
</evidence>
<evidence type="ECO:0000256" key="8">
    <source>
        <dbReference type="ARBA" id="ARBA00044898"/>
    </source>
</evidence>
<feature type="transmembrane region" description="Helical" evidence="20">
    <location>
        <begin position="199"/>
        <end position="222"/>
    </location>
</feature>
<dbReference type="PANTHER" id="PTHR23512">
    <property type="entry name" value="MAJOR FACILITATOR SUPERFAMILY DOMAIN-CONTAINING PROTEIN 1"/>
    <property type="match status" value="1"/>
</dbReference>
<evidence type="ECO:0000256" key="15">
    <source>
        <dbReference type="ARBA" id="ARBA00044985"/>
    </source>
</evidence>
<comment type="catalytic activity">
    <reaction evidence="3">
        <text>L-histidyl-glycine(out) = L-histidyl-glycine(in)</text>
        <dbReference type="Rhea" id="RHEA:79395"/>
        <dbReference type="ChEBI" id="CHEBI:229957"/>
    </reaction>
</comment>
<comment type="function">
    <text evidence="17">Lysosomal dipeptide uniporter that selectively exports lysine, arginine or histidine-containing dipeptides with a net positive charge from the lysosome lumen into the cytosol. Could play a role in a specific type of protein O-glycosylation indirectly regulating macrophages migration and tissue invasion. Also essential for liver homeostasis.</text>
</comment>
<feature type="transmembrane region" description="Helical" evidence="20">
    <location>
        <begin position="571"/>
        <end position="591"/>
    </location>
</feature>
<comment type="catalytic activity">
    <reaction evidence="13">
        <text>L-alanyl-L-lysine(out) = L-alanyl-L-lysine(in)</text>
        <dbReference type="Rhea" id="RHEA:79415"/>
        <dbReference type="ChEBI" id="CHEBI:192470"/>
    </reaction>
</comment>
<dbReference type="OrthoDB" id="424834at2759"/>
<dbReference type="EMBL" id="KN839867">
    <property type="protein sequence ID" value="KIJ60911.1"/>
    <property type="molecule type" value="Genomic_DNA"/>
</dbReference>
<keyword evidence="20" id="KW-0472">Membrane</keyword>
<evidence type="ECO:0000256" key="6">
    <source>
        <dbReference type="ARBA" id="ARBA00044891"/>
    </source>
</evidence>
<dbReference type="InterPro" id="IPR036259">
    <property type="entry name" value="MFS_trans_sf"/>
</dbReference>
<evidence type="ECO:0000256" key="20">
    <source>
        <dbReference type="SAM" id="Phobius"/>
    </source>
</evidence>
<gene>
    <name evidence="21" type="ORF">HYDPIDRAFT_116594</name>
</gene>
<feature type="transmembrane region" description="Helical" evidence="20">
    <location>
        <begin position="80"/>
        <end position="98"/>
    </location>
</feature>
<evidence type="ECO:0000256" key="1">
    <source>
        <dbReference type="ARBA" id="ARBA00004141"/>
    </source>
</evidence>
<evidence type="ECO:0000256" key="5">
    <source>
        <dbReference type="ARBA" id="ARBA00044884"/>
    </source>
</evidence>
<dbReference type="Pfam" id="PF07690">
    <property type="entry name" value="MFS_1"/>
    <property type="match status" value="1"/>
</dbReference>
<evidence type="ECO:0000256" key="13">
    <source>
        <dbReference type="ARBA" id="ARBA00044919"/>
    </source>
</evidence>
<comment type="catalytic activity">
    <reaction evidence="7">
        <text>L-alpha-aminoacyl-L-lysine(out) = L-alpha-aminoacyl-L-lysine(in)</text>
        <dbReference type="Rhea" id="RHEA:79383"/>
        <dbReference type="ChEBI" id="CHEBI:229966"/>
    </reaction>
</comment>
<comment type="subcellular location">
    <subcellularLocation>
        <location evidence="1">Membrane</location>
        <topology evidence="1">Multi-pass membrane protein</topology>
    </subcellularLocation>
</comment>
<feature type="compositionally biased region" description="Basic and acidic residues" evidence="19">
    <location>
        <begin position="51"/>
        <end position="61"/>
    </location>
</feature>
<dbReference type="InterPro" id="IPR052187">
    <property type="entry name" value="MFSD1"/>
</dbReference>
<comment type="catalytic activity">
    <reaction evidence="10">
        <text>L-lysyl-L-lysine(out) = L-lysyl-L-lysine(in)</text>
        <dbReference type="Rhea" id="RHEA:79403"/>
        <dbReference type="ChEBI" id="CHEBI:229956"/>
    </reaction>
</comment>
<accession>A0A0C9WB55</accession>
<sequence length="606" mass="65863">MATSRTSMELLFLSSPGRSLKPTMVPGNLAGSHSETMSLSPTESKASPSTSDEKSVQDESVHQWPTLTTQKPKLPVKWQIAMIVLTCMCTFGNHWSNGLIISMKTTIEKNLKINNSEFATLVAVTNLINTLLCVAGGFVIDRFGGPLLSVYLAAFHFAGALVEAGATTNHLNSYPVLVAGKVLAAIGDGSLDNAQHKIFATYFAPGHGFAFSIGVIWSMANLAQFTGQSTANIIAKNLHSYSWTLWISSVVSLISLLCAIGVLVLDKYLRANYDVMDYSKRFDKRGVHSGTVKTGTFHWHAVFQMPLTFWLVVLFAIFENAGVQSFVSISTQFAQQRLKQGAVIGGWVSSFYLLLPVGLTPFEGIFIDGHGHRVTFLFLSGLLFLVSMLLLRLSETVPAFVCAYVFYALSQSLTPAPQVEIVRSIIPDPHYYATAFAIKKSIVQASIVIIVTAAGKIQDMTPGASLANAVTVWVVYAFVSVLASGALLVACYTEWGKRYLPAARLSQVRPRELEEEVQRMWDLQLRHHNGNTDHLDVDRANAGGEELTVKHKEIVLKTPILGKTSSHSRRVAVGAGFGVILIGWIIFGLGVDWGVHGNVVAGTVGE</sequence>
<dbReference type="HOGENOM" id="CLU_024516_1_1_1"/>
<comment type="catalytic activity">
    <reaction evidence="5">
        <text>L-alpha-aminoacyl-L-histidine(out) = L-alpha-aminoacyl-L-histidine(in)</text>
        <dbReference type="Rhea" id="RHEA:79375"/>
        <dbReference type="ChEBI" id="CHEBI:229967"/>
    </reaction>
</comment>
<comment type="catalytic activity">
    <reaction evidence="12">
        <text>L-histidyl-L-alpha-amino acid(out) = L-histidyl-L-alpha-amino acid(in)</text>
        <dbReference type="Rhea" id="RHEA:79379"/>
        <dbReference type="ChEBI" id="CHEBI:229964"/>
    </reaction>
</comment>
<keyword evidence="20" id="KW-1133">Transmembrane helix</keyword>
<feature type="region of interest" description="Disordered" evidence="19">
    <location>
        <begin position="14"/>
        <end position="62"/>
    </location>
</feature>
<feature type="transmembrane region" description="Helical" evidence="20">
    <location>
        <begin position="470"/>
        <end position="492"/>
    </location>
</feature>
<evidence type="ECO:0000256" key="14">
    <source>
        <dbReference type="ARBA" id="ARBA00044924"/>
    </source>
</evidence>
<feature type="transmembrane region" description="Helical" evidence="20">
    <location>
        <begin position="441"/>
        <end position="458"/>
    </location>
</feature>
<dbReference type="InterPro" id="IPR011701">
    <property type="entry name" value="MFS"/>
</dbReference>
<keyword evidence="22" id="KW-1185">Reference proteome</keyword>
<evidence type="ECO:0000256" key="10">
    <source>
        <dbReference type="ARBA" id="ARBA00044900"/>
    </source>
</evidence>
<evidence type="ECO:0000313" key="21">
    <source>
        <dbReference type="EMBL" id="KIJ60911.1"/>
    </source>
</evidence>
<evidence type="ECO:0000256" key="11">
    <source>
        <dbReference type="ARBA" id="ARBA00044903"/>
    </source>
</evidence>
<keyword evidence="20" id="KW-0812">Transmembrane</keyword>
<evidence type="ECO:0000256" key="17">
    <source>
        <dbReference type="ARBA" id="ARBA00045709"/>
    </source>
</evidence>
<dbReference type="Proteomes" id="UP000053820">
    <property type="component" value="Unassembled WGS sequence"/>
</dbReference>
<evidence type="ECO:0000256" key="3">
    <source>
        <dbReference type="ARBA" id="ARBA00044878"/>
    </source>
</evidence>
<feature type="transmembrane region" description="Helical" evidence="20">
    <location>
        <begin position="307"/>
        <end position="329"/>
    </location>
</feature>